<feature type="domain" description="N-acetyltransferase" evidence="1">
    <location>
        <begin position="1"/>
        <end position="154"/>
    </location>
</feature>
<gene>
    <name evidence="2" type="ORF">GCM10023311_07810</name>
</gene>
<dbReference type="RefSeq" id="WP_345272734.1">
    <property type="nucleotide sequence ID" value="NZ_BAABJH010000001.1"/>
</dbReference>
<sequence>MKLEHTSKSDLTKILEMERNFENVEFIAPYDLDRHKKVIQKKDEEHLSIFDENSRLIGFVILAGLTNINKSIEFKRIVVSEKSKGFGSKAIELIKEKCFQDYYCNRLWLDVFDFNQRAIYVYEKLGFHKEGVLRECIKKSNGYKNLVVMSILKREYDERTAD</sequence>
<evidence type="ECO:0000313" key="2">
    <source>
        <dbReference type="EMBL" id="GAA4886791.1"/>
    </source>
</evidence>
<accession>A0ABP9EUH4</accession>
<reference evidence="3" key="1">
    <citation type="journal article" date="2019" name="Int. J. Syst. Evol. Microbiol.">
        <title>The Global Catalogue of Microorganisms (GCM) 10K type strain sequencing project: providing services to taxonomists for standard genome sequencing and annotation.</title>
        <authorList>
            <consortium name="The Broad Institute Genomics Platform"/>
            <consortium name="The Broad Institute Genome Sequencing Center for Infectious Disease"/>
            <person name="Wu L."/>
            <person name="Ma J."/>
        </authorList>
    </citation>
    <scope>NUCLEOTIDE SEQUENCE [LARGE SCALE GENOMIC DNA]</scope>
    <source>
        <strain evidence="3">JCM 18274</strain>
    </source>
</reference>
<dbReference type="PANTHER" id="PTHR43415:SF3">
    <property type="entry name" value="GNAT-FAMILY ACETYLTRANSFERASE"/>
    <property type="match status" value="1"/>
</dbReference>
<keyword evidence="3" id="KW-1185">Reference proteome</keyword>
<dbReference type="PROSITE" id="PS51186">
    <property type="entry name" value="GNAT"/>
    <property type="match status" value="1"/>
</dbReference>
<dbReference type="Pfam" id="PF00583">
    <property type="entry name" value="Acetyltransf_1"/>
    <property type="match status" value="1"/>
</dbReference>
<dbReference type="CDD" id="cd04301">
    <property type="entry name" value="NAT_SF"/>
    <property type="match status" value="1"/>
</dbReference>
<dbReference type="PANTHER" id="PTHR43415">
    <property type="entry name" value="SPERMIDINE N(1)-ACETYLTRANSFERASE"/>
    <property type="match status" value="1"/>
</dbReference>
<protein>
    <recommendedName>
        <fullName evidence="1">N-acetyltransferase domain-containing protein</fullName>
    </recommendedName>
</protein>
<dbReference type="Proteomes" id="UP001500433">
    <property type="component" value="Unassembled WGS sequence"/>
</dbReference>
<proteinExistence type="predicted"/>
<dbReference type="Gene3D" id="3.40.630.30">
    <property type="match status" value="1"/>
</dbReference>
<dbReference type="SUPFAM" id="SSF55729">
    <property type="entry name" value="Acyl-CoA N-acyltransferases (Nat)"/>
    <property type="match status" value="1"/>
</dbReference>
<name>A0ABP9EUH4_9FLAO</name>
<dbReference type="InterPro" id="IPR000182">
    <property type="entry name" value="GNAT_dom"/>
</dbReference>
<dbReference type="EMBL" id="BAABJH010000001">
    <property type="protein sequence ID" value="GAA4886791.1"/>
    <property type="molecule type" value="Genomic_DNA"/>
</dbReference>
<evidence type="ECO:0000259" key="1">
    <source>
        <dbReference type="PROSITE" id="PS51186"/>
    </source>
</evidence>
<organism evidence="2 3">
    <name type="scientific">Flaviramulus aquimarinus</name>
    <dbReference type="NCBI Taxonomy" id="1170456"/>
    <lineage>
        <taxon>Bacteria</taxon>
        <taxon>Pseudomonadati</taxon>
        <taxon>Bacteroidota</taxon>
        <taxon>Flavobacteriia</taxon>
        <taxon>Flavobacteriales</taxon>
        <taxon>Flavobacteriaceae</taxon>
        <taxon>Flaviramulus</taxon>
    </lineage>
</organism>
<evidence type="ECO:0000313" key="3">
    <source>
        <dbReference type="Proteomes" id="UP001500433"/>
    </source>
</evidence>
<comment type="caution">
    <text evidence="2">The sequence shown here is derived from an EMBL/GenBank/DDBJ whole genome shotgun (WGS) entry which is preliminary data.</text>
</comment>
<dbReference type="InterPro" id="IPR016181">
    <property type="entry name" value="Acyl_CoA_acyltransferase"/>
</dbReference>